<protein>
    <submittedName>
        <fullName evidence="2">Glucose dehydrogenase</fullName>
    </submittedName>
</protein>
<feature type="non-terminal residue" evidence="2">
    <location>
        <position position="1"/>
    </location>
</feature>
<feature type="non-terminal residue" evidence="2">
    <location>
        <position position="140"/>
    </location>
</feature>
<dbReference type="InterPro" id="IPR008999">
    <property type="entry name" value="Actin-crosslinking"/>
</dbReference>
<keyword evidence="3" id="KW-1185">Reference proteome</keyword>
<proteinExistence type="predicted"/>
<gene>
    <name evidence="2" type="ORF">D7W81_41590</name>
</gene>
<dbReference type="SUPFAM" id="SSF50405">
    <property type="entry name" value="Actin-crosslinking proteins"/>
    <property type="match status" value="1"/>
</dbReference>
<evidence type="ECO:0000313" key="2">
    <source>
        <dbReference type="EMBL" id="RKH49133.1"/>
    </source>
</evidence>
<dbReference type="Proteomes" id="UP000267003">
    <property type="component" value="Unassembled WGS sequence"/>
</dbReference>
<dbReference type="AlphaFoldDB" id="A0A3A8NYJ4"/>
<dbReference type="EMBL" id="RAWK01000591">
    <property type="protein sequence ID" value="RKH49133.1"/>
    <property type="molecule type" value="Genomic_DNA"/>
</dbReference>
<organism evidence="2 3">
    <name type="scientific">Corallococcus aberystwythensis</name>
    <dbReference type="NCBI Taxonomy" id="2316722"/>
    <lineage>
        <taxon>Bacteria</taxon>
        <taxon>Pseudomonadati</taxon>
        <taxon>Myxococcota</taxon>
        <taxon>Myxococcia</taxon>
        <taxon>Myxococcales</taxon>
        <taxon>Cystobacterineae</taxon>
        <taxon>Myxococcaceae</taxon>
        <taxon>Corallococcus</taxon>
    </lineage>
</organism>
<evidence type="ECO:0000313" key="3">
    <source>
        <dbReference type="Proteomes" id="UP000267003"/>
    </source>
</evidence>
<sequence>SCYQIQSERSDKWLTVDGAGKVVAGSTAQAGGQVFQLVPAGTRYKLKGSGDAFLTVVANQLSMSADFTSGESFTRLACGYGTRTRVGFQAATGSAPHWKETTPGAPIQSGDGGNGGACNPGDGGAWEGFYLEPVLPSGQA</sequence>
<name>A0A3A8NYJ4_9BACT</name>
<accession>A0A3A8NYJ4</accession>
<reference evidence="3" key="1">
    <citation type="submission" date="2018-09" db="EMBL/GenBank/DDBJ databases">
        <authorList>
            <person name="Livingstone P.G."/>
            <person name="Whitworth D.E."/>
        </authorList>
    </citation>
    <scope>NUCLEOTIDE SEQUENCE [LARGE SCALE GENOMIC DNA]</scope>
    <source>
        <strain evidence="3">AB050A</strain>
    </source>
</reference>
<evidence type="ECO:0000256" key="1">
    <source>
        <dbReference type="SAM" id="MobiDB-lite"/>
    </source>
</evidence>
<feature type="region of interest" description="Disordered" evidence="1">
    <location>
        <begin position="92"/>
        <end position="116"/>
    </location>
</feature>
<comment type="caution">
    <text evidence="2">The sequence shown here is derived from an EMBL/GenBank/DDBJ whole genome shotgun (WGS) entry which is preliminary data.</text>
</comment>